<dbReference type="CDD" id="cd00165">
    <property type="entry name" value="S4"/>
    <property type="match status" value="1"/>
</dbReference>
<dbReference type="Pfam" id="PF01479">
    <property type="entry name" value="S4"/>
    <property type="match status" value="1"/>
</dbReference>
<dbReference type="GO" id="GO:0042274">
    <property type="term" value="P:ribosomal small subunit biogenesis"/>
    <property type="evidence" value="ECO:0007669"/>
    <property type="project" value="TreeGrafter"/>
</dbReference>
<feature type="domain" description="RNA-binding S4" evidence="8">
    <location>
        <begin position="92"/>
        <end position="151"/>
    </location>
</feature>
<evidence type="ECO:0000313" key="10">
    <source>
        <dbReference type="EMBL" id="CCO65896.1"/>
    </source>
</evidence>
<evidence type="ECO:0000259" key="8">
    <source>
        <dbReference type="SMART" id="SM00363"/>
    </source>
</evidence>
<evidence type="ECO:0000313" key="11">
    <source>
        <dbReference type="Proteomes" id="UP000198341"/>
    </source>
</evidence>
<dbReference type="GO" id="GO:0009507">
    <property type="term" value="C:chloroplast"/>
    <property type="evidence" value="ECO:0007669"/>
    <property type="project" value="UniProtKB-SubCell"/>
</dbReference>
<dbReference type="OrthoDB" id="2443at2759"/>
<keyword evidence="5 7" id="KW-0687">Ribonucleoprotein</keyword>
<dbReference type="PANTHER" id="PTHR11831:SF4">
    <property type="entry name" value="SMALL RIBOSOMAL SUBUNIT PROTEIN US4M"/>
    <property type="match status" value="1"/>
</dbReference>
<dbReference type="GO" id="GO:0006412">
    <property type="term" value="P:translation"/>
    <property type="evidence" value="ECO:0007669"/>
    <property type="project" value="UniProtKB-UniRule"/>
</dbReference>
<dbReference type="EMBL" id="FO082259">
    <property type="protein sequence ID" value="CCO65896.1"/>
    <property type="molecule type" value="Genomic_DNA"/>
</dbReference>
<dbReference type="AlphaFoldDB" id="K8FE36"/>
<dbReference type="GO" id="GO:0015935">
    <property type="term" value="C:small ribosomal subunit"/>
    <property type="evidence" value="ECO:0007669"/>
    <property type="project" value="InterPro"/>
</dbReference>
<dbReference type="PROSITE" id="PS50889">
    <property type="entry name" value="S4"/>
    <property type="match status" value="1"/>
</dbReference>
<protein>
    <recommendedName>
        <fullName evidence="6 7">Small ribosomal subunit protein uS4c</fullName>
    </recommendedName>
</protein>
<dbReference type="InterPro" id="IPR005709">
    <property type="entry name" value="Ribosomal_uS4_bac-type"/>
</dbReference>
<comment type="subunit">
    <text evidence="7">Part of the 30S ribosomal subunit. Contacts protein S5. The interaction surface between S4 and S5 is involved in control of translational fidelity.</text>
</comment>
<dbReference type="HAMAP" id="MF_01306_B">
    <property type="entry name" value="Ribosomal_uS4_B"/>
    <property type="match status" value="1"/>
</dbReference>
<name>K8FE36_9CHLO</name>
<dbReference type="SUPFAM" id="SSF55174">
    <property type="entry name" value="Alpha-L RNA-binding motif"/>
    <property type="match status" value="1"/>
</dbReference>
<evidence type="ECO:0000259" key="9">
    <source>
        <dbReference type="SMART" id="SM01390"/>
    </source>
</evidence>
<dbReference type="Proteomes" id="UP000198341">
    <property type="component" value="Chloroplast Pltd"/>
</dbReference>
<proteinExistence type="inferred from homology"/>
<keyword evidence="2 7" id="KW-0699">rRNA-binding</keyword>
<dbReference type="GO" id="GO:0003735">
    <property type="term" value="F:structural constituent of ribosome"/>
    <property type="evidence" value="ECO:0007669"/>
    <property type="project" value="InterPro"/>
</dbReference>
<dbReference type="GO" id="GO:0019843">
    <property type="term" value="F:rRNA binding"/>
    <property type="evidence" value="ECO:0007669"/>
    <property type="project" value="UniProtKB-UniRule"/>
</dbReference>
<dbReference type="InterPro" id="IPR022801">
    <property type="entry name" value="Ribosomal_uS4"/>
</dbReference>
<comment type="subcellular location">
    <subcellularLocation>
        <location evidence="7">Plastid</location>
        <location evidence="7">Chloroplast</location>
    </subcellularLocation>
</comment>
<organism evidence="10 11">
    <name type="scientific">Bathycoccus prasinos</name>
    <dbReference type="NCBI Taxonomy" id="41875"/>
    <lineage>
        <taxon>Eukaryota</taxon>
        <taxon>Viridiplantae</taxon>
        <taxon>Chlorophyta</taxon>
        <taxon>Mamiellophyceae</taxon>
        <taxon>Mamiellales</taxon>
        <taxon>Bathycoccaceae</taxon>
        <taxon>Bathycoccus</taxon>
    </lineage>
</organism>
<dbReference type="FunFam" id="1.10.1050.10:FF:000002">
    <property type="entry name" value="30S ribosomal protein S4, chloroplastic"/>
    <property type="match status" value="1"/>
</dbReference>
<dbReference type="PANTHER" id="PTHR11831">
    <property type="entry name" value="30S 40S RIBOSOMAL PROTEIN"/>
    <property type="match status" value="1"/>
</dbReference>
<dbReference type="KEGG" id="bpg:BathyCg00040"/>
<geneLocation type="chloroplast" evidence="10"/>
<comment type="similarity">
    <text evidence="1 7">Belongs to the universal ribosomal protein uS4 family.</text>
</comment>
<reference evidence="10 11" key="1">
    <citation type="submission" date="2011-10" db="EMBL/GenBank/DDBJ databases">
        <authorList>
            <person name="Genoscope - CEA"/>
        </authorList>
    </citation>
    <scope>NUCLEOTIDE SEQUENCE [LARGE SCALE GENOMIC DNA]</scope>
    <source>
        <strain evidence="10 11">RCC 1105</strain>
    </source>
</reference>
<dbReference type="GeneID" id="20314125"/>
<evidence type="ECO:0000256" key="4">
    <source>
        <dbReference type="ARBA" id="ARBA00022980"/>
    </source>
</evidence>
<dbReference type="STRING" id="41875.K8FE36"/>
<evidence type="ECO:0000256" key="2">
    <source>
        <dbReference type="ARBA" id="ARBA00022730"/>
    </source>
</evidence>
<evidence type="ECO:0000256" key="3">
    <source>
        <dbReference type="ARBA" id="ARBA00022884"/>
    </source>
</evidence>
<dbReference type="InterPro" id="IPR036986">
    <property type="entry name" value="S4_RNA-bd_sf"/>
</dbReference>
<comment type="function">
    <text evidence="7">One of the primary rRNA binding proteins, it binds directly to 16S rRNA where it nucleates assembly of the body of the 30S subunit.</text>
</comment>
<evidence type="ECO:0000256" key="1">
    <source>
        <dbReference type="ARBA" id="ARBA00007465"/>
    </source>
</evidence>
<sequence length="196" mass="22003">MARYRGPRVKIVRRLGELPGLTSKVPNRTYPAGQHGPSAGMQKMSQYRVRLQEKQKLRFNYGVSESQLLKYVRRARRAKGSSGEILLQLLEMRLDNTVFRLGFAPSIRAARQYVSHGLITVNGKALTIPSYHCVTNDTISSTAAPILEYSKTFGGEIPSHLKLENGKGTVQRPITRSQIALTINELLIVEYYSRKG</sequence>
<dbReference type="Pfam" id="PF00163">
    <property type="entry name" value="Ribosomal_S4"/>
    <property type="match status" value="1"/>
</dbReference>
<dbReference type="RefSeq" id="YP_009056864.1">
    <property type="nucleotide sequence ID" value="NC_024811.1"/>
</dbReference>
<gene>
    <name evidence="10" type="primary">Rps4</name>
    <name evidence="7" type="synonym">rps4</name>
    <name evidence="10" type="ordered locus">BathyCg00040</name>
</gene>
<keyword evidence="11" id="KW-1185">Reference proteome</keyword>
<evidence type="ECO:0000256" key="6">
    <source>
        <dbReference type="ARBA" id="ARBA00035158"/>
    </source>
</evidence>
<keyword evidence="4 7" id="KW-0689">Ribosomal protein</keyword>
<evidence type="ECO:0000256" key="7">
    <source>
        <dbReference type="HAMAP-Rule" id="MF_01306"/>
    </source>
</evidence>
<dbReference type="Gene3D" id="1.10.1050.10">
    <property type="entry name" value="Ribosomal Protein S4 Delta 41, Chain A, domain 1"/>
    <property type="match status" value="1"/>
</dbReference>
<dbReference type="NCBIfam" id="NF003717">
    <property type="entry name" value="PRK05327.1"/>
    <property type="match status" value="1"/>
</dbReference>
<comment type="function">
    <text evidence="7">With S5 and S12 plays an important role in translational accuracy.</text>
</comment>
<keyword evidence="10" id="KW-0934">Plastid</keyword>
<feature type="domain" description="Small ribosomal subunit protein uS4 N-terminal" evidence="9">
    <location>
        <begin position="3"/>
        <end position="91"/>
    </location>
</feature>
<dbReference type="SMART" id="SM00363">
    <property type="entry name" value="S4"/>
    <property type="match status" value="1"/>
</dbReference>
<keyword evidence="3 7" id="KW-0694">RNA-binding</keyword>
<dbReference type="InterPro" id="IPR001912">
    <property type="entry name" value="Ribosomal_uS4_N"/>
</dbReference>
<accession>K8FE36</accession>
<dbReference type="SMART" id="SM01390">
    <property type="entry name" value="Ribosomal_S4"/>
    <property type="match status" value="1"/>
</dbReference>
<keyword evidence="10" id="KW-0150">Chloroplast</keyword>
<dbReference type="Gene3D" id="3.10.290.10">
    <property type="entry name" value="RNA-binding S4 domain"/>
    <property type="match status" value="1"/>
</dbReference>
<dbReference type="NCBIfam" id="TIGR01017">
    <property type="entry name" value="rpsD_bact"/>
    <property type="match status" value="1"/>
</dbReference>
<evidence type="ECO:0000256" key="5">
    <source>
        <dbReference type="ARBA" id="ARBA00023274"/>
    </source>
</evidence>
<dbReference type="InterPro" id="IPR002942">
    <property type="entry name" value="S4_RNA-bd"/>
</dbReference>